<dbReference type="OrthoDB" id="3058345at2759"/>
<dbReference type="InterPro" id="IPR015943">
    <property type="entry name" value="WD40/YVTN_repeat-like_dom_sf"/>
</dbReference>
<dbReference type="InParanoid" id="A0A2H3D8X4"/>
<evidence type="ECO:0000313" key="2">
    <source>
        <dbReference type="Proteomes" id="UP000217790"/>
    </source>
</evidence>
<gene>
    <name evidence="1" type="ORF">ARMGADRAFT_446610</name>
</gene>
<organism evidence="1 2">
    <name type="scientific">Armillaria gallica</name>
    <name type="common">Bulbous honey fungus</name>
    <name type="synonym">Armillaria bulbosa</name>
    <dbReference type="NCBI Taxonomy" id="47427"/>
    <lineage>
        <taxon>Eukaryota</taxon>
        <taxon>Fungi</taxon>
        <taxon>Dikarya</taxon>
        <taxon>Basidiomycota</taxon>
        <taxon>Agaricomycotina</taxon>
        <taxon>Agaricomycetes</taxon>
        <taxon>Agaricomycetidae</taxon>
        <taxon>Agaricales</taxon>
        <taxon>Marasmiineae</taxon>
        <taxon>Physalacriaceae</taxon>
        <taxon>Armillaria</taxon>
    </lineage>
</organism>
<dbReference type="SUPFAM" id="SSF50969">
    <property type="entry name" value="YVTN repeat-like/Quinoprotein amine dehydrogenase"/>
    <property type="match status" value="1"/>
</dbReference>
<name>A0A2H3D8X4_ARMGA</name>
<evidence type="ECO:0000313" key="1">
    <source>
        <dbReference type="EMBL" id="PBK87872.1"/>
    </source>
</evidence>
<sequence>MLGHLVACQSMFMGDLSEDDHEAHCEVIDGGGLVAAQPGDQSASALISISDIQTSNCHHYLFKDLKDYHLLLYMSGFIIINTQTTVLMRTDVNATTNQCEWKNIVEGDALQGESLPIPHVGQSSPLLVVSQDGSTLAHLSQLVDDPGDLWMLRHWDTTTGFLTHSSTLDIHQQKPVSLVLSASGTTSIIVTSEDRKTFLHIVPFDNGGAVHEVIDFSSSYWSIETFQMVVSFPDDKKIAYITQDSMVIRDIQTKKDIFHHNFSFIHQPSNIIITPDGKTLITAHPRSGVIRTWSVEGL</sequence>
<dbReference type="AlphaFoldDB" id="A0A2H3D8X4"/>
<keyword evidence="2" id="KW-1185">Reference proteome</keyword>
<dbReference type="InterPro" id="IPR011044">
    <property type="entry name" value="Quino_amine_DH_bsu"/>
</dbReference>
<accession>A0A2H3D8X4</accession>
<dbReference type="Proteomes" id="UP000217790">
    <property type="component" value="Unassembled WGS sequence"/>
</dbReference>
<proteinExistence type="predicted"/>
<dbReference type="Gene3D" id="2.130.10.10">
    <property type="entry name" value="YVTN repeat-like/Quinoprotein amine dehydrogenase"/>
    <property type="match status" value="1"/>
</dbReference>
<reference evidence="2" key="1">
    <citation type="journal article" date="2017" name="Nat. Ecol. Evol.">
        <title>Genome expansion and lineage-specific genetic innovations in the forest pathogenic fungi Armillaria.</title>
        <authorList>
            <person name="Sipos G."/>
            <person name="Prasanna A.N."/>
            <person name="Walter M.C."/>
            <person name="O'Connor E."/>
            <person name="Balint B."/>
            <person name="Krizsan K."/>
            <person name="Kiss B."/>
            <person name="Hess J."/>
            <person name="Varga T."/>
            <person name="Slot J."/>
            <person name="Riley R."/>
            <person name="Boka B."/>
            <person name="Rigling D."/>
            <person name="Barry K."/>
            <person name="Lee J."/>
            <person name="Mihaltcheva S."/>
            <person name="LaButti K."/>
            <person name="Lipzen A."/>
            <person name="Waldron R."/>
            <person name="Moloney N.M."/>
            <person name="Sperisen C."/>
            <person name="Kredics L."/>
            <person name="Vagvoelgyi C."/>
            <person name="Patrignani A."/>
            <person name="Fitzpatrick D."/>
            <person name="Nagy I."/>
            <person name="Doyle S."/>
            <person name="Anderson J.B."/>
            <person name="Grigoriev I.V."/>
            <person name="Gueldener U."/>
            <person name="Muensterkoetter M."/>
            <person name="Nagy L.G."/>
        </authorList>
    </citation>
    <scope>NUCLEOTIDE SEQUENCE [LARGE SCALE GENOMIC DNA]</scope>
    <source>
        <strain evidence="2">Ar21-2</strain>
    </source>
</reference>
<protein>
    <recommendedName>
        <fullName evidence="3">WD40 repeat-like protein</fullName>
    </recommendedName>
</protein>
<dbReference type="EMBL" id="KZ293676">
    <property type="protein sequence ID" value="PBK87872.1"/>
    <property type="molecule type" value="Genomic_DNA"/>
</dbReference>
<evidence type="ECO:0008006" key="3">
    <source>
        <dbReference type="Google" id="ProtNLM"/>
    </source>
</evidence>